<dbReference type="Proteomes" id="UP000557772">
    <property type="component" value="Unassembled WGS sequence"/>
</dbReference>
<organism evidence="2 3">
    <name type="scientific">Flexivirga aerilata</name>
    <dbReference type="NCBI Taxonomy" id="1656889"/>
    <lineage>
        <taxon>Bacteria</taxon>
        <taxon>Bacillati</taxon>
        <taxon>Actinomycetota</taxon>
        <taxon>Actinomycetes</taxon>
        <taxon>Micrococcales</taxon>
        <taxon>Dermacoccaceae</taxon>
        <taxon>Flexivirga</taxon>
    </lineage>
</organism>
<dbReference type="Gene3D" id="3.40.50.1820">
    <property type="entry name" value="alpha/beta hydrolase"/>
    <property type="match status" value="1"/>
</dbReference>
<evidence type="ECO:0000313" key="3">
    <source>
        <dbReference type="Proteomes" id="UP000557772"/>
    </source>
</evidence>
<reference evidence="2 3" key="1">
    <citation type="submission" date="2020-05" db="EMBL/GenBank/DDBJ databases">
        <title>Flexivirga sp. ID2601S isolated from air conditioner.</title>
        <authorList>
            <person name="Kim D.H."/>
        </authorList>
    </citation>
    <scope>NUCLEOTIDE SEQUENCE [LARGE SCALE GENOMIC DNA]</scope>
    <source>
        <strain evidence="2 3">ID2601S</strain>
    </source>
</reference>
<accession>A0A849ADR4</accession>
<dbReference type="EMBL" id="JABENB010000001">
    <property type="protein sequence ID" value="NNG38589.1"/>
    <property type="molecule type" value="Genomic_DNA"/>
</dbReference>
<dbReference type="PANTHER" id="PTHR46623:SF10">
    <property type="entry name" value="CARBOXYMETHYLENEBUTENOLIDASE HOMOLOG"/>
    <property type="match status" value="1"/>
</dbReference>
<evidence type="ECO:0000313" key="2">
    <source>
        <dbReference type="EMBL" id="NNG38589.1"/>
    </source>
</evidence>
<feature type="domain" description="Dienelactone hydrolase" evidence="1">
    <location>
        <begin position="17"/>
        <end position="246"/>
    </location>
</feature>
<dbReference type="InterPro" id="IPR002925">
    <property type="entry name" value="Dienelactn_hydro"/>
</dbReference>
<name>A0A849ADR4_9MICO</name>
<protein>
    <submittedName>
        <fullName evidence="2">Dienelactone hydrolase family protein</fullName>
    </submittedName>
</protein>
<dbReference type="InterPro" id="IPR051049">
    <property type="entry name" value="Dienelactone_hydrolase-like"/>
</dbReference>
<dbReference type="InterPro" id="IPR029058">
    <property type="entry name" value="AB_hydrolase_fold"/>
</dbReference>
<proteinExistence type="predicted"/>
<gene>
    <name evidence="2" type="ORF">HJ588_04765</name>
</gene>
<dbReference type="SUPFAM" id="SSF53474">
    <property type="entry name" value="alpha/beta-Hydrolases"/>
    <property type="match status" value="1"/>
</dbReference>
<evidence type="ECO:0000259" key="1">
    <source>
        <dbReference type="Pfam" id="PF01738"/>
    </source>
</evidence>
<dbReference type="GO" id="GO:0016787">
    <property type="term" value="F:hydrolase activity"/>
    <property type="evidence" value="ECO:0007669"/>
    <property type="project" value="UniProtKB-KW"/>
</dbReference>
<comment type="caution">
    <text evidence="2">The sequence shown here is derived from an EMBL/GenBank/DDBJ whole genome shotgun (WGS) entry which is preliminary data.</text>
</comment>
<dbReference type="AlphaFoldDB" id="A0A849ADR4"/>
<dbReference type="PANTHER" id="PTHR46623">
    <property type="entry name" value="CARBOXYMETHYLENEBUTENOLIDASE-RELATED"/>
    <property type="match status" value="1"/>
</dbReference>
<keyword evidence="3" id="KW-1185">Reference proteome</keyword>
<keyword evidence="2" id="KW-0378">Hydrolase</keyword>
<dbReference type="Pfam" id="PF01738">
    <property type="entry name" value="DLH"/>
    <property type="match status" value="1"/>
</dbReference>
<sequence length="250" mass="26739">MSCVTVIEIPMTDGTAEAYLTGVADHPQPGVLLFMDAIGLRPRIEEMADRIAAWGYTVLAPNAFYRNGKAADLSPDGPLDTDAKREEFFGGAMQRVHGLTAELAERDIPQYVDALLAQPNVTAPIGVVGYCMGARLAIRATYLRTEQVAAAAGFHGGGLATEEPDSPHARLAEATAEFVFGHADGDRSMDATAIERLDAALRDAGLEASNEVYAGAAHGYTMSDTAVYDEAATERSFAELRALFDRTLKR</sequence>